<evidence type="ECO:0000256" key="1">
    <source>
        <dbReference type="SAM" id="MobiDB-lite"/>
    </source>
</evidence>
<dbReference type="OrthoDB" id="282702at2"/>
<proteinExistence type="predicted"/>
<name>A0A5C6AA87_9BACT</name>
<reference evidence="3 4" key="1">
    <citation type="submission" date="2019-02" db="EMBL/GenBank/DDBJ databases">
        <title>Deep-cultivation of Planctomycetes and their phenomic and genomic characterization uncovers novel biology.</title>
        <authorList>
            <person name="Wiegand S."/>
            <person name="Jogler M."/>
            <person name="Boedeker C."/>
            <person name="Pinto D."/>
            <person name="Vollmers J."/>
            <person name="Rivas-Marin E."/>
            <person name="Kohn T."/>
            <person name="Peeters S.H."/>
            <person name="Heuer A."/>
            <person name="Rast P."/>
            <person name="Oberbeckmann S."/>
            <person name="Bunk B."/>
            <person name="Jeske O."/>
            <person name="Meyerdierks A."/>
            <person name="Storesund J.E."/>
            <person name="Kallscheuer N."/>
            <person name="Luecker S."/>
            <person name="Lage O.M."/>
            <person name="Pohl T."/>
            <person name="Merkel B.J."/>
            <person name="Hornburger P."/>
            <person name="Mueller R.-W."/>
            <person name="Bruemmer F."/>
            <person name="Labrenz M."/>
            <person name="Spormann A.M."/>
            <person name="Op Den Camp H."/>
            <person name="Overmann J."/>
            <person name="Amann R."/>
            <person name="Jetten M.S.M."/>
            <person name="Mascher T."/>
            <person name="Medema M.H."/>
            <person name="Devos D.P."/>
            <person name="Kaster A.-K."/>
            <person name="Ovreas L."/>
            <person name="Rohde M."/>
            <person name="Galperin M.Y."/>
            <person name="Jogler C."/>
        </authorList>
    </citation>
    <scope>NUCLEOTIDE SEQUENCE [LARGE SCALE GENOMIC DNA]</scope>
    <source>
        <strain evidence="3 4">Pla108</strain>
    </source>
</reference>
<dbReference type="Proteomes" id="UP000317421">
    <property type="component" value="Unassembled WGS sequence"/>
</dbReference>
<sequence precursor="true">MSIALRGFGIACLAVCVSVGCRSAAPDAETVKGVSPFATLPNPMQWGVDPDEPRSGEPDRIVATWVDTVRQTPGEASERGFGGRLYFYDRRTDPIAVEGRLVVYAFDEGGRLATDHKPTRRFVFPVEQLTKHMSVSELGPSYSVWLPWGPSDGPPADISLIARFEPVRGGGLVVSDQTRQRLPGSGLAPAEGTMLAATPASQQVRQAGFQEPPAAAPRGVETVEAVESRKRLSTTTIRLNR</sequence>
<evidence type="ECO:0000256" key="2">
    <source>
        <dbReference type="SAM" id="SignalP"/>
    </source>
</evidence>
<dbReference type="RefSeq" id="WP_146445440.1">
    <property type="nucleotide sequence ID" value="NZ_SJPR01000003.1"/>
</dbReference>
<feature type="chain" id="PRO_5022851231" description="Lipoprotein" evidence="2">
    <location>
        <begin position="25"/>
        <end position="241"/>
    </location>
</feature>
<evidence type="ECO:0000313" key="3">
    <source>
        <dbReference type="EMBL" id="TWT96942.1"/>
    </source>
</evidence>
<keyword evidence="4" id="KW-1185">Reference proteome</keyword>
<comment type="caution">
    <text evidence="3">The sequence shown here is derived from an EMBL/GenBank/DDBJ whole genome shotgun (WGS) entry which is preliminary data.</text>
</comment>
<keyword evidence="2" id="KW-0732">Signal</keyword>
<evidence type="ECO:0008006" key="5">
    <source>
        <dbReference type="Google" id="ProtNLM"/>
    </source>
</evidence>
<accession>A0A5C6AA87</accession>
<feature type="region of interest" description="Disordered" evidence="1">
    <location>
        <begin position="209"/>
        <end position="241"/>
    </location>
</feature>
<dbReference type="AlphaFoldDB" id="A0A5C6AA87"/>
<organism evidence="3 4">
    <name type="scientific">Botrimarina colliarenosi</name>
    <dbReference type="NCBI Taxonomy" id="2528001"/>
    <lineage>
        <taxon>Bacteria</taxon>
        <taxon>Pseudomonadati</taxon>
        <taxon>Planctomycetota</taxon>
        <taxon>Planctomycetia</taxon>
        <taxon>Pirellulales</taxon>
        <taxon>Lacipirellulaceae</taxon>
        <taxon>Botrimarina</taxon>
    </lineage>
</organism>
<protein>
    <recommendedName>
        <fullName evidence="5">Lipoprotein</fullName>
    </recommendedName>
</protein>
<dbReference type="PROSITE" id="PS51257">
    <property type="entry name" value="PROKAR_LIPOPROTEIN"/>
    <property type="match status" value="1"/>
</dbReference>
<dbReference type="EMBL" id="SJPR01000003">
    <property type="protein sequence ID" value="TWT96942.1"/>
    <property type="molecule type" value="Genomic_DNA"/>
</dbReference>
<gene>
    <name evidence="3" type="ORF">Pla108_27190</name>
</gene>
<feature type="signal peptide" evidence="2">
    <location>
        <begin position="1"/>
        <end position="24"/>
    </location>
</feature>
<evidence type="ECO:0000313" key="4">
    <source>
        <dbReference type="Proteomes" id="UP000317421"/>
    </source>
</evidence>